<reference evidence="3" key="1">
    <citation type="journal article" date="2023" name="Proc. Natl. Acad. Sci. U.S.A.">
        <title>Genomic and structural basis for evolution of tropane alkaloid biosynthesis.</title>
        <authorList>
            <person name="Wanga Y.-J."/>
            <person name="Taina T."/>
            <person name="Yua J.-Y."/>
            <person name="Lia J."/>
            <person name="Xua B."/>
            <person name="Chenc J."/>
            <person name="D'Auriad J.C."/>
            <person name="Huanga J.-P."/>
            <person name="Huanga S.-X."/>
        </authorList>
    </citation>
    <scope>NUCLEOTIDE SEQUENCE [LARGE SCALE GENOMIC DNA]</scope>
    <source>
        <strain evidence="3">cv. KIB-2019</strain>
    </source>
</reference>
<proteinExistence type="predicted"/>
<dbReference type="InterPro" id="IPR024732">
    <property type="entry name" value="NAGLU_C"/>
</dbReference>
<dbReference type="Gene3D" id="1.20.120.670">
    <property type="entry name" value="N-acetyl-b-d-glucoasminidase"/>
    <property type="match status" value="1"/>
</dbReference>
<dbReference type="EMBL" id="JAJAGQ010000004">
    <property type="protein sequence ID" value="KAJ8565598.1"/>
    <property type="molecule type" value="Genomic_DNA"/>
</dbReference>
<dbReference type="InterPro" id="IPR007781">
    <property type="entry name" value="NAGLU"/>
</dbReference>
<comment type="caution">
    <text evidence="2">The sequence shown here is derived from an EMBL/GenBank/DDBJ whole genome shotgun (WGS) entry which is preliminary data.</text>
</comment>
<dbReference type="OrthoDB" id="64736at2759"/>
<organism evidence="2 3">
    <name type="scientific">Anisodus acutangulus</name>
    <dbReference type="NCBI Taxonomy" id="402998"/>
    <lineage>
        <taxon>Eukaryota</taxon>
        <taxon>Viridiplantae</taxon>
        <taxon>Streptophyta</taxon>
        <taxon>Embryophyta</taxon>
        <taxon>Tracheophyta</taxon>
        <taxon>Spermatophyta</taxon>
        <taxon>Magnoliopsida</taxon>
        <taxon>eudicotyledons</taxon>
        <taxon>Gunneridae</taxon>
        <taxon>Pentapetalae</taxon>
        <taxon>asterids</taxon>
        <taxon>lamiids</taxon>
        <taxon>Solanales</taxon>
        <taxon>Solanaceae</taxon>
        <taxon>Solanoideae</taxon>
        <taxon>Hyoscyameae</taxon>
        <taxon>Anisodus</taxon>
    </lineage>
</organism>
<sequence length="94" mass="11166">MWYDNTKYNQSKLHDYANKFGSDLLGAYYLPRASMYFNLLSKSLEENVDFKLEEWRKEWIAYSNKWQEGTELYLVKAHGDALAIATGLFEKYFS</sequence>
<evidence type="ECO:0000259" key="1">
    <source>
        <dbReference type="Pfam" id="PF12972"/>
    </source>
</evidence>
<evidence type="ECO:0000313" key="3">
    <source>
        <dbReference type="Proteomes" id="UP001152561"/>
    </source>
</evidence>
<name>A0A9Q1RPP5_9SOLA</name>
<accession>A0A9Q1RPP5</accession>
<gene>
    <name evidence="2" type="ORF">K7X08_008174</name>
</gene>
<evidence type="ECO:0000313" key="2">
    <source>
        <dbReference type="EMBL" id="KAJ8565598.1"/>
    </source>
</evidence>
<keyword evidence="3" id="KW-1185">Reference proteome</keyword>
<dbReference type="AlphaFoldDB" id="A0A9Q1RPP5"/>
<dbReference type="Proteomes" id="UP001152561">
    <property type="component" value="Unassembled WGS sequence"/>
</dbReference>
<feature type="domain" description="Alpha-N-acetylglucosaminidase C-terminal" evidence="1">
    <location>
        <begin position="1"/>
        <end position="91"/>
    </location>
</feature>
<dbReference type="Pfam" id="PF12972">
    <property type="entry name" value="NAGLU_C"/>
    <property type="match status" value="1"/>
</dbReference>
<dbReference type="PANTHER" id="PTHR12872:SF1">
    <property type="entry name" value="ALPHA-N-ACETYLGLUCOSAMINIDASE"/>
    <property type="match status" value="1"/>
</dbReference>
<protein>
    <recommendedName>
        <fullName evidence="1">Alpha-N-acetylglucosaminidase C-terminal domain-containing protein</fullName>
    </recommendedName>
</protein>
<dbReference type="PANTHER" id="PTHR12872">
    <property type="entry name" value="ALPHA-N-ACETYLGLUCOSAMINIDASE"/>
    <property type="match status" value="1"/>
</dbReference>